<dbReference type="RefSeq" id="WP_173414935.1">
    <property type="nucleotide sequence ID" value="NZ_CP054139.1"/>
</dbReference>
<keyword evidence="2" id="KW-1185">Reference proteome</keyword>
<accession>A0A7D4PTT6</accession>
<dbReference type="InterPro" id="IPR029068">
    <property type="entry name" value="Glyas_Bleomycin-R_OHBP_Dase"/>
</dbReference>
<dbReference type="EMBL" id="CP054139">
    <property type="protein sequence ID" value="QKJ30248.1"/>
    <property type="molecule type" value="Genomic_DNA"/>
</dbReference>
<proteinExistence type="predicted"/>
<dbReference type="KEGG" id="mmab:HQ865_10890"/>
<gene>
    <name evidence="1" type="ORF">HQ865_10890</name>
</gene>
<dbReference type="AlphaFoldDB" id="A0A7D4PTT6"/>
<dbReference type="SUPFAM" id="SSF54593">
    <property type="entry name" value="Glyoxalase/Bleomycin resistance protein/Dihydroxybiphenyl dioxygenase"/>
    <property type="match status" value="1"/>
</dbReference>
<reference evidence="1 2" key="1">
    <citation type="submission" date="2020-05" db="EMBL/GenBank/DDBJ databases">
        <title>Mucilaginibacter mali sp. nov.</title>
        <authorList>
            <person name="Kim H.S."/>
            <person name="Lee K.C."/>
            <person name="Suh M.K."/>
            <person name="Kim J.-S."/>
            <person name="Han K.-I."/>
            <person name="Eom M.K."/>
            <person name="Shin Y.K."/>
            <person name="Lee J.-S."/>
        </authorList>
    </citation>
    <scope>NUCLEOTIDE SEQUENCE [LARGE SCALE GENOMIC DNA]</scope>
    <source>
        <strain evidence="1 2">G2-14</strain>
    </source>
</reference>
<name>A0A7D4PTT6_9SPHI</name>
<evidence type="ECO:0000313" key="2">
    <source>
        <dbReference type="Proteomes" id="UP000505355"/>
    </source>
</evidence>
<protein>
    <submittedName>
        <fullName evidence="1">VOC family protein</fullName>
    </submittedName>
</protein>
<sequence>MKVSLSRIIIFGKNIDLLKAFYTESFNLSVIEETAGEWVVLNAGATEIALHKIGEHIDSGNDDFRAESNTKLVFKVNTGLHQLRQQLIDKGVAMKEARSFPGISSLFCDGEDPEGNVFQLEERSSN</sequence>
<dbReference type="Proteomes" id="UP000505355">
    <property type="component" value="Chromosome"/>
</dbReference>
<dbReference type="Gene3D" id="3.10.180.10">
    <property type="entry name" value="2,3-Dihydroxybiphenyl 1,2-Dioxygenase, domain 1"/>
    <property type="match status" value="1"/>
</dbReference>
<organism evidence="1 2">
    <name type="scientific">Mucilaginibacter mali</name>
    <dbReference type="NCBI Taxonomy" id="2740462"/>
    <lineage>
        <taxon>Bacteria</taxon>
        <taxon>Pseudomonadati</taxon>
        <taxon>Bacteroidota</taxon>
        <taxon>Sphingobacteriia</taxon>
        <taxon>Sphingobacteriales</taxon>
        <taxon>Sphingobacteriaceae</taxon>
        <taxon>Mucilaginibacter</taxon>
    </lineage>
</organism>
<evidence type="ECO:0000313" key="1">
    <source>
        <dbReference type="EMBL" id="QKJ30248.1"/>
    </source>
</evidence>